<reference evidence="2" key="2">
    <citation type="submission" date="2024-10" db="UniProtKB">
        <authorList>
            <consortium name="EnsemblProtists"/>
        </authorList>
    </citation>
    <scope>IDENTIFICATION</scope>
</reference>
<evidence type="ECO:0000313" key="2">
    <source>
        <dbReference type="EnsemblProtists" id="EOD07019"/>
    </source>
</evidence>
<proteinExistence type="predicted"/>
<dbReference type="AlphaFoldDB" id="A0A0D3I6Y4"/>
<keyword evidence="3" id="KW-1185">Reference proteome</keyword>
<protein>
    <submittedName>
        <fullName evidence="2">Uncharacterized protein</fullName>
    </submittedName>
</protein>
<feature type="transmembrane region" description="Helical" evidence="1">
    <location>
        <begin position="44"/>
        <end position="61"/>
    </location>
</feature>
<keyword evidence="1" id="KW-0812">Transmembrane</keyword>
<keyword evidence="1" id="KW-0472">Membrane</keyword>
<dbReference type="HOGENOM" id="CLU_138229_0_0_1"/>
<dbReference type="KEGG" id="ehx:EMIHUDRAFT_198254"/>
<dbReference type="EnsemblProtists" id="EOD07019">
    <property type="protein sequence ID" value="EOD07019"/>
    <property type="gene ID" value="EMIHUDRAFT_198254"/>
</dbReference>
<organism evidence="2 3">
    <name type="scientific">Emiliania huxleyi (strain CCMP1516)</name>
    <dbReference type="NCBI Taxonomy" id="280463"/>
    <lineage>
        <taxon>Eukaryota</taxon>
        <taxon>Haptista</taxon>
        <taxon>Haptophyta</taxon>
        <taxon>Prymnesiophyceae</taxon>
        <taxon>Isochrysidales</taxon>
        <taxon>Noelaerhabdaceae</taxon>
        <taxon>Emiliania</taxon>
    </lineage>
</organism>
<dbReference type="RefSeq" id="XP_005788510.1">
    <property type="nucleotide sequence ID" value="XM_005788453.1"/>
</dbReference>
<feature type="transmembrane region" description="Helical" evidence="1">
    <location>
        <begin position="6"/>
        <end position="24"/>
    </location>
</feature>
<evidence type="ECO:0000313" key="3">
    <source>
        <dbReference type="Proteomes" id="UP000013827"/>
    </source>
</evidence>
<accession>A0A0D3I6Y4</accession>
<evidence type="ECO:0000256" key="1">
    <source>
        <dbReference type="SAM" id="Phobius"/>
    </source>
</evidence>
<dbReference type="eggNOG" id="ENOG502STJB">
    <property type="taxonomic scope" value="Eukaryota"/>
</dbReference>
<dbReference type="PaxDb" id="2903-EOD07019"/>
<dbReference type="Proteomes" id="UP000013827">
    <property type="component" value="Unassembled WGS sequence"/>
</dbReference>
<reference evidence="3" key="1">
    <citation type="journal article" date="2013" name="Nature">
        <title>Pan genome of the phytoplankton Emiliania underpins its global distribution.</title>
        <authorList>
            <person name="Read B.A."/>
            <person name="Kegel J."/>
            <person name="Klute M.J."/>
            <person name="Kuo A."/>
            <person name="Lefebvre S.C."/>
            <person name="Maumus F."/>
            <person name="Mayer C."/>
            <person name="Miller J."/>
            <person name="Monier A."/>
            <person name="Salamov A."/>
            <person name="Young J."/>
            <person name="Aguilar M."/>
            <person name="Claverie J.M."/>
            <person name="Frickenhaus S."/>
            <person name="Gonzalez K."/>
            <person name="Herman E.K."/>
            <person name="Lin Y.C."/>
            <person name="Napier J."/>
            <person name="Ogata H."/>
            <person name="Sarno A.F."/>
            <person name="Shmutz J."/>
            <person name="Schroeder D."/>
            <person name="de Vargas C."/>
            <person name="Verret F."/>
            <person name="von Dassow P."/>
            <person name="Valentin K."/>
            <person name="Van de Peer Y."/>
            <person name="Wheeler G."/>
            <person name="Dacks J.B."/>
            <person name="Delwiche C.F."/>
            <person name="Dyhrman S.T."/>
            <person name="Glockner G."/>
            <person name="John U."/>
            <person name="Richards T."/>
            <person name="Worden A.Z."/>
            <person name="Zhang X."/>
            <person name="Grigoriev I.V."/>
            <person name="Allen A.E."/>
            <person name="Bidle K."/>
            <person name="Borodovsky M."/>
            <person name="Bowler C."/>
            <person name="Brownlee C."/>
            <person name="Cock J.M."/>
            <person name="Elias M."/>
            <person name="Gladyshev V.N."/>
            <person name="Groth M."/>
            <person name="Guda C."/>
            <person name="Hadaegh A."/>
            <person name="Iglesias-Rodriguez M.D."/>
            <person name="Jenkins J."/>
            <person name="Jones B.M."/>
            <person name="Lawson T."/>
            <person name="Leese F."/>
            <person name="Lindquist E."/>
            <person name="Lobanov A."/>
            <person name="Lomsadze A."/>
            <person name="Malik S.B."/>
            <person name="Marsh M.E."/>
            <person name="Mackinder L."/>
            <person name="Mock T."/>
            <person name="Mueller-Roeber B."/>
            <person name="Pagarete A."/>
            <person name="Parker M."/>
            <person name="Probert I."/>
            <person name="Quesneville H."/>
            <person name="Raines C."/>
            <person name="Rensing S.A."/>
            <person name="Riano-Pachon D.M."/>
            <person name="Richier S."/>
            <person name="Rokitta S."/>
            <person name="Shiraiwa Y."/>
            <person name="Soanes D.M."/>
            <person name="van der Giezen M."/>
            <person name="Wahlund T.M."/>
            <person name="Williams B."/>
            <person name="Wilson W."/>
            <person name="Wolfe G."/>
            <person name="Wurch L.L."/>
        </authorList>
    </citation>
    <scope>NUCLEOTIDE SEQUENCE</scope>
</reference>
<sequence>MGFASIYTKATSVIFGIYALQMILIPANMVTDHWDMPSTPGMEFWIRGHGVSLLVLCYLSMHVPTAVAAKAAFVLSLGIAIVYPFNAKFGYLTPGLPLKYPMHYVPEGLMLGLTGAGLAAVMESPGGVKTA</sequence>
<dbReference type="RefSeq" id="XP_005759448.1">
    <property type="nucleotide sequence ID" value="XM_005759391.1"/>
</dbReference>
<dbReference type="GeneID" id="17253354"/>
<feature type="transmembrane region" description="Helical" evidence="1">
    <location>
        <begin position="67"/>
        <end position="85"/>
    </location>
</feature>
<dbReference type="EnsemblProtists" id="EOD36081">
    <property type="protein sequence ID" value="EOD36081"/>
    <property type="gene ID" value="EMIHUDRAFT_226953"/>
</dbReference>
<name>A0A0D3I6Y4_EMIH1</name>
<dbReference type="GeneID" id="17281352"/>
<dbReference type="KEGG" id="ehx:EMIHUDRAFT_226953"/>
<keyword evidence="1" id="KW-1133">Transmembrane helix</keyword>